<proteinExistence type="predicted"/>
<name>A0ABW2ILT7_9PROT</name>
<reference evidence="7" key="1">
    <citation type="journal article" date="2019" name="Int. J. Syst. Evol. Microbiol.">
        <title>The Global Catalogue of Microorganisms (GCM) 10K type strain sequencing project: providing services to taxonomists for standard genome sequencing and annotation.</title>
        <authorList>
            <consortium name="The Broad Institute Genomics Platform"/>
            <consortium name="The Broad Institute Genome Sequencing Center for Infectious Disease"/>
            <person name="Wu L."/>
            <person name="Ma J."/>
        </authorList>
    </citation>
    <scope>NUCLEOTIDE SEQUENCE [LARGE SCALE GENOMIC DNA]</scope>
    <source>
        <strain evidence="7">CCUG 51308</strain>
    </source>
</reference>
<keyword evidence="4" id="KW-0143">Chaperone</keyword>
<evidence type="ECO:0000256" key="1">
    <source>
        <dbReference type="ARBA" id="ARBA00022490"/>
    </source>
</evidence>
<keyword evidence="3" id="KW-1015">Disulfide bond</keyword>
<evidence type="ECO:0000313" key="6">
    <source>
        <dbReference type="EMBL" id="MFC7291969.1"/>
    </source>
</evidence>
<dbReference type="SUPFAM" id="SSF64397">
    <property type="entry name" value="Hsp33 domain"/>
    <property type="match status" value="1"/>
</dbReference>
<accession>A0ABW2ILT7</accession>
<keyword evidence="7" id="KW-1185">Reference proteome</keyword>
<dbReference type="Proteomes" id="UP001596492">
    <property type="component" value="Unassembled WGS sequence"/>
</dbReference>
<evidence type="ECO:0000256" key="2">
    <source>
        <dbReference type="ARBA" id="ARBA00022833"/>
    </source>
</evidence>
<evidence type="ECO:0000256" key="4">
    <source>
        <dbReference type="ARBA" id="ARBA00023186"/>
    </source>
</evidence>
<dbReference type="InterPro" id="IPR016153">
    <property type="entry name" value="Heat_shock_Hsp33_N"/>
</dbReference>
<keyword evidence="5" id="KW-0676">Redox-active center</keyword>
<gene>
    <name evidence="6" type="ORF">ACFQS8_10110</name>
</gene>
<dbReference type="InterPro" id="IPR023212">
    <property type="entry name" value="Hsp33_helix_hairpin_bin_dom_sf"/>
</dbReference>
<dbReference type="InterPro" id="IPR000397">
    <property type="entry name" value="Heat_shock_Hsp33"/>
</dbReference>
<sequence>MIQFSSNNGSALNGADTVASFQLENSSVRGRVTKLGDASIDSILKRHDYPAWAAQILGEALALAVMVAATVKVAGRIMVQAEGDGPIKLLVAEARTDGGVRGYVRLNDEKWAALVENHQEVAPSVPELIGEGVMGLVIVQDQEGTTPYQGVVSIEGNTLAECAQTYFNQSEQIPTRVRLAVKQVEEIGGTVRWRAGGMIIQQVASDKARGDTNDEWDTARAYFDTLSDEELTSESLPSADLLYRLFHEEGVRLELPSQLLDSCSCSAQRLTSVLAGMPKEEVIDMAKDEGEVVADCQFCGRIYHLPLGDILKYI</sequence>
<dbReference type="Pfam" id="PF01430">
    <property type="entry name" value="HSP33"/>
    <property type="match status" value="1"/>
</dbReference>
<evidence type="ECO:0000256" key="5">
    <source>
        <dbReference type="ARBA" id="ARBA00023284"/>
    </source>
</evidence>
<evidence type="ECO:0000313" key="7">
    <source>
        <dbReference type="Proteomes" id="UP001596492"/>
    </source>
</evidence>
<dbReference type="Gene3D" id="3.90.1280.10">
    <property type="entry name" value="HSP33 redox switch-like"/>
    <property type="match status" value="1"/>
</dbReference>
<comment type="caution">
    <text evidence="6">The sequence shown here is derived from an EMBL/GenBank/DDBJ whole genome shotgun (WGS) entry which is preliminary data.</text>
</comment>
<dbReference type="InterPro" id="IPR016154">
    <property type="entry name" value="Heat_shock_Hsp33_C"/>
</dbReference>
<dbReference type="CDD" id="cd00498">
    <property type="entry name" value="Hsp33"/>
    <property type="match status" value="1"/>
</dbReference>
<dbReference type="PANTHER" id="PTHR30111:SF1">
    <property type="entry name" value="33 KDA CHAPERONIN"/>
    <property type="match status" value="1"/>
</dbReference>
<protein>
    <submittedName>
        <fullName evidence="6">Hsp33 family molecular chaperone HslO</fullName>
    </submittedName>
</protein>
<dbReference type="Gene3D" id="3.55.30.10">
    <property type="entry name" value="Hsp33 domain"/>
    <property type="match status" value="1"/>
</dbReference>
<dbReference type="PIRSF" id="PIRSF005261">
    <property type="entry name" value="Heat_shock_Hsp33"/>
    <property type="match status" value="1"/>
</dbReference>
<keyword evidence="1" id="KW-0963">Cytoplasm</keyword>
<keyword evidence="2" id="KW-0862">Zinc</keyword>
<organism evidence="6 7">
    <name type="scientific">Hirschia litorea</name>
    <dbReference type="NCBI Taxonomy" id="1199156"/>
    <lineage>
        <taxon>Bacteria</taxon>
        <taxon>Pseudomonadati</taxon>
        <taxon>Pseudomonadota</taxon>
        <taxon>Alphaproteobacteria</taxon>
        <taxon>Hyphomonadales</taxon>
        <taxon>Hyphomonadaceae</taxon>
        <taxon>Hirschia</taxon>
    </lineage>
</organism>
<dbReference type="EMBL" id="JBHTBR010000005">
    <property type="protein sequence ID" value="MFC7291969.1"/>
    <property type="molecule type" value="Genomic_DNA"/>
</dbReference>
<dbReference type="Gene3D" id="1.10.287.480">
    <property type="entry name" value="helix hairpin bin"/>
    <property type="match status" value="1"/>
</dbReference>
<dbReference type="SUPFAM" id="SSF118352">
    <property type="entry name" value="HSP33 redox switch-like"/>
    <property type="match status" value="1"/>
</dbReference>
<evidence type="ECO:0000256" key="3">
    <source>
        <dbReference type="ARBA" id="ARBA00023157"/>
    </source>
</evidence>
<dbReference type="PANTHER" id="PTHR30111">
    <property type="entry name" value="33 KDA CHAPERONIN"/>
    <property type="match status" value="1"/>
</dbReference>
<dbReference type="RefSeq" id="WP_382167212.1">
    <property type="nucleotide sequence ID" value="NZ_JBHTBR010000005.1"/>
</dbReference>